<keyword evidence="1 6" id="KW-0963">Cytoplasm</keyword>
<dbReference type="CDD" id="cd02440">
    <property type="entry name" value="AdoMet_MTases"/>
    <property type="match status" value="1"/>
</dbReference>
<protein>
    <recommendedName>
        <fullName evidence="6">tRNA1(Val) (adenine(37)-N6)-methyltransferase</fullName>
        <ecNumber evidence="6">2.1.1.223</ecNumber>
    </recommendedName>
    <alternativeName>
        <fullName evidence="6">tRNA m6A37 methyltransferase</fullName>
    </alternativeName>
</protein>
<dbReference type="GO" id="GO:0032259">
    <property type="term" value="P:methylation"/>
    <property type="evidence" value="ECO:0007669"/>
    <property type="project" value="UniProtKB-KW"/>
</dbReference>
<evidence type="ECO:0000256" key="3">
    <source>
        <dbReference type="ARBA" id="ARBA00022679"/>
    </source>
</evidence>
<dbReference type="GO" id="GO:0003676">
    <property type="term" value="F:nucleic acid binding"/>
    <property type="evidence" value="ECO:0007669"/>
    <property type="project" value="InterPro"/>
</dbReference>
<comment type="function">
    <text evidence="6">Specifically methylates the adenine in position 37 of tRNA(1)(Val) (anticodon cmo5UAC).</text>
</comment>
<evidence type="ECO:0000256" key="2">
    <source>
        <dbReference type="ARBA" id="ARBA00022603"/>
    </source>
</evidence>
<evidence type="ECO:0000259" key="7">
    <source>
        <dbReference type="Pfam" id="PF05175"/>
    </source>
</evidence>
<evidence type="ECO:0000313" key="8">
    <source>
        <dbReference type="EMBL" id="SFC12743.1"/>
    </source>
</evidence>
<keyword evidence="2 6" id="KW-0489">Methyltransferase</keyword>
<organism evidence="8 9">
    <name type="scientific">Flexibacter flexilis DSM 6793</name>
    <dbReference type="NCBI Taxonomy" id="927664"/>
    <lineage>
        <taxon>Bacteria</taxon>
        <taxon>Pseudomonadati</taxon>
        <taxon>Bacteroidota</taxon>
        <taxon>Cytophagia</taxon>
        <taxon>Cytophagales</taxon>
        <taxon>Flexibacteraceae</taxon>
        <taxon>Flexibacter</taxon>
    </lineage>
</organism>
<dbReference type="GO" id="GO:0016430">
    <property type="term" value="F:tRNA (adenine-N6)-methyltransferase activity"/>
    <property type="evidence" value="ECO:0007669"/>
    <property type="project" value="UniProtKB-UniRule"/>
</dbReference>
<dbReference type="EC" id="2.1.1.223" evidence="6"/>
<dbReference type="InterPro" id="IPR007848">
    <property type="entry name" value="Small_mtfrase_dom"/>
</dbReference>
<keyword evidence="9" id="KW-1185">Reference proteome</keyword>
<evidence type="ECO:0000256" key="4">
    <source>
        <dbReference type="ARBA" id="ARBA00022691"/>
    </source>
</evidence>
<accession>A0A1I1GU62</accession>
<sequence length="237" mass="26715">MGNSYFQFKAFRIEQGQTAMKVCTDSCAMGAYIQPEQAKRILDIGTGTGLLALMLAQRTPDTTHIDALEIDTQAAAQATQNIEASAWAARMQVLECALQNFAPPHRYDLIVCNPPFYENHLKRGTHAQNLAMHSEQLSNAELAFHCQRLLADNGRAVILLPPYQAQIQAQQMQAHGLFLEENCLLFDKEGGKIIRHISTYSRKQNTDFQTNTLTIRDSNNQYTPEFVALLQPYYLHL</sequence>
<dbReference type="Pfam" id="PF05175">
    <property type="entry name" value="MTS"/>
    <property type="match status" value="1"/>
</dbReference>
<dbReference type="GO" id="GO:0005737">
    <property type="term" value="C:cytoplasm"/>
    <property type="evidence" value="ECO:0007669"/>
    <property type="project" value="UniProtKB-SubCell"/>
</dbReference>
<evidence type="ECO:0000313" key="9">
    <source>
        <dbReference type="Proteomes" id="UP000199514"/>
    </source>
</evidence>
<dbReference type="GO" id="GO:0008033">
    <property type="term" value="P:tRNA processing"/>
    <property type="evidence" value="ECO:0007669"/>
    <property type="project" value="UniProtKB-UniRule"/>
</dbReference>
<dbReference type="EMBL" id="FOLE01000003">
    <property type="protein sequence ID" value="SFC12743.1"/>
    <property type="molecule type" value="Genomic_DNA"/>
</dbReference>
<evidence type="ECO:0000256" key="5">
    <source>
        <dbReference type="ARBA" id="ARBA00022694"/>
    </source>
</evidence>
<dbReference type="HAMAP" id="MF_01872">
    <property type="entry name" value="tRNA_methyltr_YfiC"/>
    <property type="match status" value="1"/>
</dbReference>
<feature type="domain" description="Methyltransferase small" evidence="7">
    <location>
        <begin position="34"/>
        <end position="135"/>
    </location>
</feature>
<dbReference type="PANTHER" id="PTHR47739">
    <property type="entry name" value="TRNA1(VAL) (ADENINE(37)-N6)-METHYLTRANSFERASE"/>
    <property type="match status" value="1"/>
</dbReference>
<dbReference type="InterPro" id="IPR029063">
    <property type="entry name" value="SAM-dependent_MTases_sf"/>
</dbReference>
<dbReference type="PROSITE" id="PS00092">
    <property type="entry name" value="N6_MTASE"/>
    <property type="match status" value="1"/>
</dbReference>
<dbReference type="PANTHER" id="PTHR47739:SF1">
    <property type="entry name" value="TRNA1(VAL) (ADENINE(37)-N6)-METHYLTRANSFERASE"/>
    <property type="match status" value="1"/>
</dbReference>
<proteinExistence type="inferred from homology"/>
<keyword evidence="4 6" id="KW-0949">S-adenosyl-L-methionine</keyword>
<keyword evidence="3 6" id="KW-0808">Transferase</keyword>
<keyword evidence="5 6" id="KW-0819">tRNA processing</keyword>
<name>A0A1I1GU62_9BACT</name>
<gene>
    <name evidence="8" type="ORF">SAMN05421780_10318</name>
</gene>
<dbReference type="SUPFAM" id="SSF53335">
    <property type="entry name" value="S-adenosyl-L-methionine-dependent methyltransferases"/>
    <property type="match status" value="1"/>
</dbReference>
<evidence type="ECO:0000256" key="1">
    <source>
        <dbReference type="ARBA" id="ARBA00022490"/>
    </source>
</evidence>
<dbReference type="Gene3D" id="3.40.50.150">
    <property type="entry name" value="Vaccinia Virus protein VP39"/>
    <property type="match status" value="1"/>
</dbReference>
<reference evidence="8 9" key="1">
    <citation type="submission" date="2016-10" db="EMBL/GenBank/DDBJ databases">
        <authorList>
            <person name="de Groot N.N."/>
        </authorList>
    </citation>
    <scope>NUCLEOTIDE SEQUENCE [LARGE SCALE GENOMIC DNA]</scope>
    <source>
        <strain evidence="8 9">DSM 6793</strain>
    </source>
</reference>
<dbReference type="InterPro" id="IPR022882">
    <property type="entry name" value="tRNA_adenine-N6_MeTrfase"/>
</dbReference>
<dbReference type="RefSeq" id="WP_177199851.1">
    <property type="nucleotide sequence ID" value="NZ_FOLE01000003.1"/>
</dbReference>
<dbReference type="Proteomes" id="UP000199514">
    <property type="component" value="Unassembled WGS sequence"/>
</dbReference>
<dbReference type="InterPro" id="IPR002052">
    <property type="entry name" value="DNA_methylase_N6_adenine_CS"/>
</dbReference>
<comment type="subcellular location">
    <subcellularLocation>
        <location evidence="6">Cytoplasm</location>
    </subcellularLocation>
</comment>
<dbReference type="InterPro" id="IPR050210">
    <property type="entry name" value="tRNA_Adenine-N(6)_MTase"/>
</dbReference>
<comment type="catalytic activity">
    <reaction evidence="6">
        <text>adenosine(37) in tRNA1(Val) + S-adenosyl-L-methionine = N(6)-methyladenosine(37) in tRNA1(Val) + S-adenosyl-L-homocysteine + H(+)</text>
        <dbReference type="Rhea" id="RHEA:43160"/>
        <dbReference type="Rhea" id="RHEA-COMP:10369"/>
        <dbReference type="Rhea" id="RHEA-COMP:10370"/>
        <dbReference type="ChEBI" id="CHEBI:15378"/>
        <dbReference type="ChEBI" id="CHEBI:57856"/>
        <dbReference type="ChEBI" id="CHEBI:59789"/>
        <dbReference type="ChEBI" id="CHEBI:74411"/>
        <dbReference type="ChEBI" id="CHEBI:74449"/>
        <dbReference type="EC" id="2.1.1.223"/>
    </reaction>
</comment>
<comment type="similarity">
    <text evidence="6">Belongs to the methyltransferase superfamily. tRNA (adenine-N(6)-)-methyltransferase family.</text>
</comment>
<dbReference type="STRING" id="927664.SAMN05421780_10318"/>
<dbReference type="AlphaFoldDB" id="A0A1I1GU62"/>
<evidence type="ECO:0000256" key="6">
    <source>
        <dbReference type="HAMAP-Rule" id="MF_01872"/>
    </source>
</evidence>